<keyword evidence="2" id="KW-0238">DNA-binding</keyword>
<dbReference type="Pfam" id="PF12840">
    <property type="entry name" value="HTH_20"/>
    <property type="match status" value="1"/>
</dbReference>
<dbReference type="GO" id="GO:0003677">
    <property type="term" value="F:DNA binding"/>
    <property type="evidence" value="ECO:0007669"/>
    <property type="project" value="UniProtKB-KW"/>
</dbReference>
<accession>A0A385T0Y9</accession>
<dbReference type="Gene3D" id="1.10.10.10">
    <property type="entry name" value="Winged helix-like DNA-binding domain superfamily/Winged helix DNA-binding domain"/>
    <property type="match status" value="1"/>
</dbReference>
<evidence type="ECO:0000256" key="2">
    <source>
        <dbReference type="ARBA" id="ARBA00023125"/>
    </source>
</evidence>
<dbReference type="CDD" id="cd00090">
    <property type="entry name" value="HTH_ARSR"/>
    <property type="match status" value="1"/>
</dbReference>
<protein>
    <submittedName>
        <fullName evidence="5">ArsR family transcriptional regulator</fullName>
    </submittedName>
</protein>
<keyword evidence="3" id="KW-0804">Transcription</keyword>
<dbReference type="InterPro" id="IPR036390">
    <property type="entry name" value="WH_DNA-bd_sf"/>
</dbReference>
<dbReference type="KEGG" id="chk:D4L85_33545"/>
<sequence>MALNWKQVEKISKALGDSNRLKILQHISKKGGCGQCSEIQDVIDLTQPSISHHIKILVEAGLIEAEKEGRHHKYNLNEQLVKEYTNAVNALKSS</sequence>
<dbReference type="GO" id="GO:0003700">
    <property type="term" value="F:DNA-binding transcription factor activity"/>
    <property type="evidence" value="ECO:0007669"/>
    <property type="project" value="InterPro"/>
</dbReference>
<dbReference type="InterPro" id="IPR001845">
    <property type="entry name" value="HTH_ArsR_DNA-bd_dom"/>
</dbReference>
<dbReference type="PANTHER" id="PTHR33154">
    <property type="entry name" value="TRANSCRIPTIONAL REGULATOR, ARSR FAMILY"/>
    <property type="match status" value="1"/>
</dbReference>
<dbReference type="PRINTS" id="PR00778">
    <property type="entry name" value="HTHARSR"/>
</dbReference>
<dbReference type="PANTHER" id="PTHR33154:SF33">
    <property type="entry name" value="TRANSCRIPTIONAL REPRESSOR SDPR"/>
    <property type="match status" value="1"/>
</dbReference>
<dbReference type="AlphaFoldDB" id="A0A385T0Y9"/>
<keyword evidence="1" id="KW-0805">Transcription regulation</keyword>
<organism evidence="5 6">
    <name type="scientific">Chryseolinea soli</name>
    <dbReference type="NCBI Taxonomy" id="2321403"/>
    <lineage>
        <taxon>Bacteria</taxon>
        <taxon>Pseudomonadati</taxon>
        <taxon>Bacteroidota</taxon>
        <taxon>Cytophagia</taxon>
        <taxon>Cytophagales</taxon>
        <taxon>Fulvivirgaceae</taxon>
        <taxon>Chryseolinea</taxon>
    </lineage>
</organism>
<evidence type="ECO:0000259" key="4">
    <source>
        <dbReference type="PROSITE" id="PS50987"/>
    </source>
</evidence>
<name>A0A385T0Y9_9BACT</name>
<feature type="domain" description="HTH arsR-type" evidence="4">
    <location>
        <begin position="1"/>
        <end position="94"/>
    </location>
</feature>
<dbReference type="NCBIfam" id="NF033788">
    <property type="entry name" value="HTH_metalloreg"/>
    <property type="match status" value="1"/>
</dbReference>
<dbReference type="InterPro" id="IPR011991">
    <property type="entry name" value="ArsR-like_HTH"/>
</dbReference>
<dbReference type="InterPro" id="IPR036388">
    <property type="entry name" value="WH-like_DNA-bd_sf"/>
</dbReference>
<evidence type="ECO:0000256" key="3">
    <source>
        <dbReference type="ARBA" id="ARBA00023163"/>
    </source>
</evidence>
<proteinExistence type="predicted"/>
<dbReference type="EMBL" id="CP032382">
    <property type="protein sequence ID" value="AYB35810.1"/>
    <property type="molecule type" value="Genomic_DNA"/>
</dbReference>
<gene>
    <name evidence="5" type="ORF">D4L85_33545</name>
</gene>
<evidence type="ECO:0000313" key="6">
    <source>
        <dbReference type="Proteomes" id="UP000266183"/>
    </source>
</evidence>
<evidence type="ECO:0000256" key="1">
    <source>
        <dbReference type="ARBA" id="ARBA00023015"/>
    </source>
</evidence>
<reference evidence="6" key="1">
    <citation type="submission" date="2018-09" db="EMBL/GenBank/DDBJ databases">
        <title>Chryseolinea sp. KIS68-18 isolated from soil.</title>
        <authorList>
            <person name="Weon H.-Y."/>
            <person name="Kwon S.-W."/>
            <person name="Lee S.A."/>
        </authorList>
    </citation>
    <scope>NUCLEOTIDE SEQUENCE [LARGE SCALE GENOMIC DNA]</scope>
    <source>
        <strain evidence="6">KIS68-18</strain>
    </source>
</reference>
<dbReference type="Proteomes" id="UP000266183">
    <property type="component" value="Chromosome"/>
</dbReference>
<dbReference type="InterPro" id="IPR051081">
    <property type="entry name" value="HTH_MetalResp_TranReg"/>
</dbReference>
<dbReference type="OrthoDB" id="9798835at2"/>
<dbReference type="SMART" id="SM00418">
    <property type="entry name" value="HTH_ARSR"/>
    <property type="match status" value="1"/>
</dbReference>
<evidence type="ECO:0000313" key="5">
    <source>
        <dbReference type="EMBL" id="AYB35810.1"/>
    </source>
</evidence>
<dbReference type="SUPFAM" id="SSF46785">
    <property type="entry name" value="Winged helix' DNA-binding domain"/>
    <property type="match status" value="1"/>
</dbReference>
<dbReference type="PROSITE" id="PS50987">
    <property type="entry name" value="HTH_ARSR_2"/>
    <property type="match status" value="1"/>
</dbReference>
<keyword evidence="6" id="KW-1185">Reference proteome</keyword>